<accession>A0ACC1MWZ5</accession>
<comment type="caution">
    <text evidence="1">The sequence shown here is derived from an EMBL/GenBank/DDBJ whole genome shotgun (WGS) entry which is preliminary data.</text>
</comment>
<dbReference type="Proteomes" id="UP001143856">
    <property type="component" value="Unassembled WGS sequence"/>
</dbReference>
<name>A0ACC1MWZ5_9PEZI</name>
<dbReference type="EMBL" id="JAPDGR010003570">
    <property type="protein sequence ID" value="KAJ2970764.1"/>
    <property type="molecule type" value="Genomic_DNA"/>
</dbReference>
<protein>
    <submittedName>
        <fullName evidence="1">Uncharacterized protein</fullName>
    </submittedName>
</protein>
<gene>
    <name evidence="1" type="ORF">NUW58_g9597</name>
</gene>
<organism evidence="1 2">
    <name type="scientific">Xylaria curta</name>
    <dbReference type="NCBI Taxonomy" id="42375"/>
    <lineage>
        <taxon>Eukaryota</taxon>
        <taxon>Fungi</taxon>
        <taxon>Dikarya</taxon>
        <taxon>Ascomycota</taxon>
        <taxon>Pezizomycotina</taxon>
        <taxon>Sordariomycetes</taxon>
        <taxon>Xylariomycetidae</taxon>
        <taxon>Xylariales</taxon>
        <taxon>Xylariaceae</taxon>
        <taxon>Xylaria</taxon>
    </lineage>
</organism>
<keyword evidence="2" id="KW-1185">Reference proteome</keyword>
<reference evidence="1" key="1">
    <citation type="submission" date="2022-10" db="EMBL/GenBank/DDBJ databases">
        <title>Genome Sequence of Xylaria curta.</title>
        <authorList>
            <person name="Buettner E."/>
        </authorList>
    </citation>
    <scope>NUCLEOTIDE SEQUENCE</scope>
    <source>
        <strain evidence="1">Babe10</strain>
    </source>
</reference>
<proteinExistence type="predicted"/>
<sequence length="1048" mass="115306">MSICLLQQNRVYRDTIRSLDAVLKNLPQSCDWSLEEQIMAGEGESRIREAAVSQPLCTAVQIALVDFLRSVGIAFHTVVGHSSGEIAAAYAAGKISAQDAIAISYYRGMAAHLAGGSNGQKGGMLAANMSETEAFGFCSDPLFVGRIGIAASNSPTSVTLSGDIDAIVLAAKRLADQQKSPKLLPLDTAYHSWHMKKPAVEYIDRMREYGVSPMPDGNGSIWISSVKGHPRTGAQGLDCQYWVDNMVNQVQFREAVEYALSQSDVKFDCAIEIGPRLALRGPFARTAAALDLDRVIPYTCPLSDKKASGLSVPEFLGFMWSWFGTSGVNLRSYIEQSPMPNLVRSRLFNLPSYPFDHSVDYWRESRISRQYRSRAEAPHELLGVRCREDNEHEMKWRNILKHSQLPWLKGHQFQGQTLLPASAYCVMALGAARCVIADRHASLVQLENVEILSGIAINNDNDDPGVETVFRLEILPSDRNSSTIQATFDLCSCPANTDANSSNTMKKHANGSMRIVLGEPSMGVLPPPEPSLSETLGASPEAFYQMMTASGLGYTGPFKALKSIQRRYQHCHATLSRVHADDTTTLRPSPATLDACFQSTFLAYSAPSDGALWTSFLPARIGAVRFNLAALEGKAMTDRADTLIVDTHMVYCKSPEEARKASIAFDITISNEAKEAEIQIEELVIHAVANTSPSDDKELYLHTVMDVDPTDEIVCPSDDALDTDESPLAEKCRRIASFYLDNHIVPDMHKLNIHLSYGVTKSSFNTANEGVRSETQESIDDMIRNSKHAEYLESIATIGKQDPTRLSQGLPFILREAHGVSIFRNHVGRIVKQITHRYPWMNILHLATAQTEFTHPILAAIGDSFQSLTISVSQETSTRSFEGVRKLNIDLHEKLAAQLGSDALLDLAILPTTLLVRDDAKRVLKNIGEVLKAGGFLVLIDPRTAVLDAQLKTFRTHHPTLQYWQELLTYCGFVRHARNSDQYLSAGSVLVRQFREATHPSIPSHIRCNGNGAGIGTPLLVCGTSGKGDSQLVTLLQDQLSFHYGDTI</sequence>
<evidence type="ECO:0000313" key="2">
    <source>
        <dbReference type="Proteomes" id="UP001143856"/>
    </source>
</evidence>
<evidence type="ECO:0000313" key="1">
    <source>
        <dbReference type="EMBL" id="KAJ2970764.1"/>
    </source>
</evidence>